<keyword evidence="5" id="KW-1185">Reference proteome</keyword>
<dbReference type="PANTHER" id="PTHR46889">
    <property type="entry name" value="TRANSPOSASE INSF FOR INSERTION SEQUENCE IS3B-RELATED"/>
    <property type="match status" value="1"/>
</dbReference>
<dbReference type="Pfam" id="PF13276">
    <property type="entry name" value="HTH_21"/>
    <property type="match status" value="1"/>
</dbReference>
<dbReference type="Gene3D" id="3.30.420.10">
    <property type="entry name" value="Ribonuclease H-like superfamily/Ribonuclease H"/>
    <property type="match status" value="1"/>
</dbReference>
<dbReference type="OrthoDB" id="4281720at2"/>
<dbReference type="Proteomes" id="UP000293342">
    <property type="component" value="Unassembled WGS sequence"/>
</dbReference>
<feature type="compositionally biased region" description="Polar residues" evidence="2">
    <location>
        <begin position="307"/>
        <end position="318"/>
    </location>
</feature>
<feature type="region of interest" description="Disordered" evidence="2">
    <location>
        <begin position="389"/>
        <end position="414"/>
    </location>
</feature>
<dbReference type="GO" id="GO:0003676">
    <property type="term" value="F:nucleic acid binding"/>
    <property type="evidence" value="ECO:0007669"/>
    <property type="project" value="InterPro"/>
</dbReference>
<gene>
    <name evidence="4" type="ORF">E0H75_10270</name>
</gene>
<dbReference type="PANTHER" id="PTHR46889:SF4">
    <property type="entry name" value="TRANSPOSASE INSO FOR INSERTION SEQUENCE ELEMENT IS911B-RELATED"/>
    <property type="match status" value="1"/>
</dbReference>
<feature type="domain" description="Integrase catalytic" evidence="3">
    <location>
        <begin position="178"/>
        <end position="307"/>
    </location>
</feature>
<comment type="function">
    <text evidence="1">Involved in the transposition of the insertion sequence.</text>
</comment>
<name>A0A4R0JUD5_9ACTN</name>
<evidence type="ECO:0000313" key="4">
    <source>
        <dbReference type="EMBL" id="TCC50589.1"/>
    </source>
</evidence>
<dbReference type="InterPro" id="IPR025948">
    <property type="entry name" value="HTH-like_dom"/>
</dbReference>
<dbReference type="GO" id="GO:0015074">
    <property type="term" value="P:DNA integration"/>
    <property type="evidence" value="ECO:0007669"/>
    <property type="project" value="InterPro"/>
</dbReference>
<dbReference type="AlphaFoldDB" id="A0A4R0JUD5"/>
<dbReference type="PROSITE" id="PS50994">
    <property type="entry name" value="INTEGRASE"/>
    <property type="match status" value="1"/>
</dbReference>
<comment type="caution">
    <text evidence="4">The sequence shown here is derived from an EMBL/GenBank/DDBJ whole genome shotgun (WGS) entry which is preliminary data.</text>
</comment>
<dbReference type="InterPro" id="IPR036397">
    <property type="entry name" value="RNaseH_sf"/>
</dbReference>
<dbReference type="NCBIfam" id="NF033516">
    <property type="entry name" value="transpos_IS3"/>
    <property type="match status" value="1"/>
</dbReference>
<sequence>MAEARRKFDREFREGAVRIVRETGNPIAQVARVAAGERGVGDGARCAQAPGGPLGQGCDGPVAVARFIVTRRDIYRVPHATSCRALGVSQAWFYKWRHVVRYGDASPRFARREQLKIAIGQWFAKHHGTYGSPRITADLRDEGWRVSENTVAQLMRELGLRARRKRRRNQTTRPGRGRWRAPDLIRRDFGASQLNRKWYGDGTEILTAEGKLFLDSVLDMASRRIVGFSLGEHHNTELAYDALVMAVAVRGGKDAITGVVMHTDQGSEYTAGTVRAACTRLGITQSMGRPGSALDNAVIDSWHSTVESNCAGSSTSPPRHTPAPGSRPGSRTTTTTGATPPSACAPRSTTNSASKPATTCTTTRQHERPSIPHAEPDLVLAGVEAKPLRGGLRPALTPTPGQPTNAASGNPVNNRTTRLKSLRFQGIANPQAKALA</sequence>
<feature type="compositionally biased region" description="Low complexity" evidence="2">
    <location>
        <begin position="324"/>
        <end position="346"/>
    </location>
</feature>
<dbReference type="InterPro" id="IPR048020">
    <property type="entry name" value="Transpos_IS3"/>
</dbReference>
<organism evidence="4 5">
    <name type="scientific">Kribbella capetownensis</name>
    <dbReference type="NCBI Taxonomy" id="1572659"/>
    <lineage>
        <taxon>Bacteria</taxon>
        <taxon>Bacillati</taxon>
        <taxon>Actinomycetota</taxon>
        <taxon>Actinomycetes</taxon>
        <taxon>Propionibacteriales</taxon>
        <taxon>Kribbellaceae</taxon>
        <taxon>Kribbella</taxon>
    </lineage>
</organism>
<dbReference type="EMBL" id="SJKD01000002">
    <property type="protein sequence ID" value="TCC50589.1"/>
    <property type="molecule type" value="Genomic_DNA"/>
</dbReference>
<feature type="compositionally biased region" description="Polar residues" evidence="2">
    <location>
        <begin position="347"/>
        <end position="363"/>
    </location>
</feature>
<feature type="compositionally biased region" description="Basic and acidic residues" evidence="2">
    <location>
        <begin position="364"/>
        <end position="376"/>
    </location>
</feature>
<dbReference type="SUPFAM" id="SSF53098">
    <property type="entry name" value="Ribonuclease H-like"/>
    <property type="match status" value="1"/>
</dbReference>
<dbReference type="InterPro" id="IPR001584">
    <property type="entry name" value="Integrase_cat-core"/>
</dbReference>
<evidence type="ECO:0000259" key="3">
    <source>
        <dbReference type="PROSITE" id="PS50994"/>
    </source>
</evidence>
<evidence type="ECO:0000313" key="5">
    <source>
        <dbReference type="Proteomes" id="UP000293342"/>
    </source>
</evidence>
<feature type="compositionally biased region" description="Polar residues" evidence="2">
    <location>
        <begin position="402"/>
        <end position="414"/>
    </location>
</feature>
<evidence type="ECO:0000256" key="1">
    <source>
        <dbReference type="ARBA" id="ARBA00002286"/>
    </source>
</evidence>
<dbReference type="InterPro" id="IPR012337">
    <property type="entry name" value="RNaseH-like_sf"/>
</dbReference>
<feature type="region of interest" description="Disordered" evidence="2">
    <location>
        <begin position="307"/>
        <end position="376"/>
    </location>
</feature>
<dbReference type="InterPro" id="IPR050900">
    <property type="entry name" value="Transposase_IS3/IS150/IS904"/>
</dbReference>
<protein>
    <submittedName>
        <fullName evidence="4">IS3 family transposase</fullName>
    </submittedName>
</protein>
<reference evidence="4 5" key="1">
    <citation type="submission" date="2019-02" db="EMBL/GenBank/DDBJ databases">
        <title>Kribbella capetownensis sp. nov. and Kribbella speibonae sp. nov., isolated from soil.</title>
        <authorList>
            <person name="Curtis S.M."/>
            <person name="Norton I."/>
            <person name="Everest G.J."/>
            <person name="Meyers P.R."/>
        </authorList>
    </citation>
    <scope>NUCLEOTIDE SEQUENCE [LARGE SCALE GENOMIC DNA]</scope>
    <source>
        <strain evidence="4 5">YM53</strain>
    </source>
</reference>
<evidence type="ECO:0000256" key="2">
    <source>
        <dbReference type="SAM" id="MobiDB-lite"/>
    </source>
</evidence>
<accession>A0A4R0JUD5</accession>
<proteinExistence type="predicted"/>
<dbReference type="Pfam" id="PF00665">
    <property type="entry name" value="rve"/>
    <property type="match status" value="1"/>
</dbReference>